<reference evidence="1 2" key="1">
    <citation type="submission" date="2017-05" db="EMBL/GenBank/DDBJ databases">
        <authorList>
            <person name="Varghese N."/>
            <person name="Submissions S."/>
        </authorList>
    </citation>
    <scope>NUCLEOTIDE SEQUENCE [LARGE SCALE GENOMIC DNA]</scope>
    <source>
        <strain evidence="1 2">DSM 25457</strain>
    </source>
</reference>
<proteinExistence type="predicted"/>
<dbReference type="RefSeq" id="WP_283435610.1">
    <property type="nucleotide sequence ID" value="NZ_FXUG01000030.1"/>
</dbReference>
<sequence>MTGDRNKSFSKMIDEVYFDLNSKRDSEAKEMEELDRTQVELKTVIREKVLPQLEQMAATVLGKRNAKITGCGAIGLSECSVAKFTLKTNIPSDEEREQNLTFTVEGDHIAVATTTDADIEPRFLDRETADSQAVENLVAAFYRSCFQSASANR</sequence>
<evidence type="ECO:0000313" key="2">
    <source>
        <dbReference type="Proteomes" id="UP001158067"/>
    </source>
</evidence>
<gene>
    <name evidence="1" type="ORF">SAMN06265222_1302</name>
</gene>
<protein>
    <submittedName>
        <fullName evidence="1">Uncharacterized protein</fullName>
    </submittedName>
</protein>
<dbReference type="EMBL" id="FXUG01000030">
    <property type="protein sequence ID" value="SMP79213.1"/>
    <property type="molecule type" value="Genomic_DNA"/>
</dbReference>
<accession>A0ABY1QS17</accession>
<name>A0ABY1QS17_9BACT</name>
<keyword evidence="2" id="KW-1185">Reference proteome</keyword>
<evidence type="ECO:0000313" key="1">
    <source>
        <dbReference type="EMBL" id="SMP79213.1"/>
    </source>
</evidence>
<comment type="caution">
    <text evidence="1">The sequence shown here is derived from an EMBL/GenBank/DDBJ whole genome shotgun (WGS) entry which is preliminary data.</text>
</comment>
<dbReference type="Proteomes" id="UP001158067">
    <property type="component" value="Unassembled WGS sequence"/>
</dbReference>
<organism evidence="1 2">
    <name type="scientific">Neorhodopirellula lusitana</name>
    <dbReference type="NCBI Taxonomy" id="445327"/>
    <lineage>
        <taxon>Bacteria</taxon>
        <taxon>Pseudomonadati</taxon>
        <taxon>Planctomycetota</taxon>
        <taxon>Planctomycetia</taxon>
        <taxon>Pirellulales</taxon>
        <taxon>Pirellulaceae</taxon>
        <taxon>Neorhodopirellula</taxon>
    </lineage>
</organism>